<dbReference type="RefSeq" id="WP_206964168.1">
    <property type="nucleotide sequence ID" value="NZ_JAFLVX010000002.1"/>
</dbReference>
<comment type="caution">
    <text evidence="1">The sequence shown here is derived from an EMBL/GenBank/DDBJ whole genome shotgun (WGS) entry which is preliminary data.</text>
</comment>
<proteinExistence type="predicted"/>
<dbReference type="EMBL" id="JAFLVX010000002">
    <property type="protein sequence ID" value="MBO0475490.1"/>
    <property type="molecule type" value="Genomic_DNA"/>
</dbReference>
<protein>
    <recommendedName>
        <fullName evidence="3">DUF3144 domain-containing protein</fullName>
    </recommendedName>
</protein>
<evidence type="ECO:0000313" key="2">
    <source>
        <dbReference type="Proteomes" id="UP000664857"/>
    </source>
</evidence>
<accession>A0ABS3HQ67</accession>
<evidence type="ECO:0008006" key="3">
    <source>
        <dbReference type="Google" id="ProtNLM"/>
    </source>
</evidence>
<sequence length="81" mass="9666">MMEKQTKIDPETFAYHFLDTIKRPNMGTEEMEKAAKESLAAYLTAYYIAQRFNNLENSFFKEEQHKEVSTYQKILSELNQY</sequence>
<dbReference type="Proteomes" id="UP000664857">
    <property type="component" value="Unassembled WGS sequence"/>
</dbReference>
<name>A0ABS3HQ67_9ENTE</name>
<keyword evidence="2" id="KW-1185">Reference proteome</keyword>
<gene>
    <name evidence="1" type="ORF">DOK76_00325</name>
</gene>
<evidence type="ECO:0000313" key="1">
    <source>
        <dbReference type="EMBL" id="MBO0475490.1"/>
    </source>
</evidence>
<organism evidence="1 2">
    <name type="scientific">Candidatus Vagococcus giribetii</name>
    <dbReference type="NCBI Taxonomy" id="2230876"/>
    <lineage>
        <taxon>Bacteria</taxon>
        <taxon>Bacillati</taxon>
        <taxon>Bacillota</taxon>
        <taxon>Bacilli</taxon>
        <taxon>Lactobacillales</taxon>
        <taxon>Enterococcaceae</taxon>
        <taxon>Vagococcus</taxon>
    </lineage>
</organism>
<reference evidence="1 2" key="1">
    <citation type="submission" date="2021-03" db="EMBL/GenBank/DDBJ databases">
        <title>Enterococcal diversity collection.</title>
        <authorList>
            <person name="Gilmore M.S."/>
            <person name="Schwartzman J."/>
            <person name="Van Tyne D."/>
            <person name="Martin M."/>
            <person name="Earl A.M."/>
            <person name="Manson A.L."/>
            <person name="Straub T."/>
            <person name="Salamzade R."/>
            <person name="Saavedra J."/>
            <person name="Lebreton F."/>
            <person name="Prichula J."/>
            <person name="Schaufler K."/>
            <person name="Gaca A."/>
            <person name="Sgardioli B."/>
            <person name="Wagenaar J."/>
            <person name="Strong T."/>
        </authorList>
    </citation>
    <scope>NUCLEOTIDE SEQUENCE [LARGE SCALE GENOMIC DNA]</scope>
    <source>
        <strain evidence="1 2">DIV0080</strain>
    </source>
</reference>